<comment type="caution">
    <text evidence="3">The sequence shown here is derived from an EMBL/GenBank/DDBJ whole genome shotgun (WGS) entry which is preliminary data.</text>
</comment>
<keyword evidence="1" id="KW-0233">DNA recombination</keyword>
<feature type="domain" description="Tyr recombinase" evidence="2">
    <location>
        <begin position="13"/>
        <end position="120"/>
    </location>
</feature>
<accession>A0A9W9YNA4</accession>
<dbReference type="OrthoDB" id="5989105at2759"/>
<dbReference type="GO" id="GO:0015074">
    <property type="term" value="P:DNA integration"/>
    <property type="evidence" value="ECO:0007669"/>
    <property type="project" value="InterPro"/>
</dbReference>
<evidence type="ECO:0000259" key="2">
    <source>
        <dbReference type="Pfam" id="PF00589"/>
    </source>
</evidence>
<keyword evidence="4" id="KW-1185">Reference proteome</keyword>
<dbReference type="GO" id="GO:0006310">
    <property type="term" value="P:DNA recombination"/>
    <property type="evidence" value="ECO:0007669"/>
    <property type="project" value="UniProtKB-KW"/>
</dbReference>
<dbReference type="Pfam" id="PF00589">
    <property type="entry name" value="Phage_integrase"/>
    <property type="match status" value="1"/>
</dbReference>
<dbReference type="AlphaFoldDB" id="A0A9W9YNA4"/>
<dbReference type="Gene3D" id="1.10.443.10">
    <property type="entry name" value="Intergrase catalytic core"/>
    <property type="match status" value="1"/>
</dbReference>
<dbReference type="Proteomes" id="UP001163046">
    <property type="component" value="Unassembled WGS sequence"/>
</dbReference>
<dbReference type="EMBL" id="MU827311">
    <property type="protein sequence ID" value="KAJ7360076.1"/>
    <property type="molecule type" value="Genomic_DNA"/>
</dbReference>
<gene>
    <name evidence="3" type="ORF">OS493_018060</name>
</gene>
<evidence type="ECO:0000313" key="4">
    <source>
        <dbReference type="Proteomes" id="UP001163046"/>
    </source>
</evidence>
<sequence>MNHKTFHVHGPAQVVLTSNLHNWISVLIQESRARIPNVGAEKEKAVFLSWNGKQLQSSQISKAIKSVWKKAGLSGPIHSTLLRKGAVTTCHNNHKEISSNLADLMAHKEDTAKRYYRLTENHLLKPLGNFTQQ</sequence>
<dbReference type="SUPFAM" id="SSF56349">
    <property type="entry name" value="DNA breaking-rejoining enzymes"/>
    <property type="match status" value="1"/>
</dbReference>
<reference evidence="3" key="1">
    <citation type="submission" date="2023-01" db="EMBL/GenBank/DDBJ databases">
        <title>Genome assembly of the deep-sea coral Lophelia pertusa.</title>
        <authorList>
            <person name="Herrera S."/>
            <person name="Cordes E."/>
        </authorList>
    </citation>
    <scope>NUCLEOTIDE SEQUENCE</scope>
    <source>
        <strain evidence="3">USNM1676648</strain>
        <tissue evidence="3">Polyp</tissue>
    </source>
</reference>
<dbReference type="InterPro" id="IPR013762">
    <property type="entry name" value="Integrase-like_cat_sf"/>
</dbReference>
<dbReference type="InterPro" id="IPR002104">
    <property type="entry name" value="Integrase_catalytic"/>
</dbReference>
<protein>
    <recommendedName>
        <fullName evidence="2">Tyr recombinase domain-containing protein</fullName>
    </recommendedName>
</protein>
<organism evidence="3 4">
    <name type="scientific">Desmophyllum pertusum</name>
    <dbReference type="NCBI Taxonomy" id="174260"/>
    <lineage>
        <taxon>Eukaryota</taxon>
        <taxon>Metazoa</taxon>
        <taxon>Cnidaria</taxon>
        <taxon>Anthozoa</taxon>
        <taxon>Hexacorallia</taxon>
        <taxon>Scleractinia</taxon>
        <taxon>Caryophylliina</taxon>
        <taxon>Caryophylliidae</taxon>
        <taxon>Desmophyllum</taxon>
    </lineage>
</organism>
<evidence type="ECO:0000313" key="3">
    <source>
        <dbReference type="EMBL" id="KAJ7360076.1"/>
    </source>
</evidence>
<name>A0A9W9YNA4_9CNID</name>
<dbReference type="GO" id="GO:0003677">
    <property type="term" value="F:DNA binding"/>
    <property type="evidence" value="ECO:0007669"/>
    <property type="project" value="InterPro"/>
</dbReference>
<evidence type="ECO:0000256" key="1">
    <source>
        <dbReference type="ARBA" id="ARBA00023172"/>
    </source>
</evidence>
<dbReference type="InterPro" id="IPR011010">
    <property type="entry name" value="DNA_brk_join_enz"/>
</dbReference>
<proteinExistence type="predicted"/>